<gene>
    <name evidence="2" type="ORF">D9756_007959</name>
</gene>
<comment type="caution">
    <text evidence="2">The sequence shown here is derived from an EMBL/GenBank/DDBJ whole genome shotgun (WGS) entry which is preliminary data.</text>
</comment>
<organism evidence="2 3">
    <name type="scientific">Leucocoprinus leucothites</name>
    <dbReference type="NCBI Taxonomy" id="201217"/>
    <lineage>
        <taxon>Eukaryota</taxon>
        <taxon>Fungi</taxon>
        <taxon>Dikarya</taxon>
        <taxon>Basidiomycota</taxon>
        <taxon>Agaricomycotina</taxon>
        <taxon>Agaricomycetes</taxon>
        <taxon>Agaricomycetidae</taxon>
        <taxon>Agaricales</taxon>
        <taxon>Agaricineae</taxon>
        <taxon>Agaricaceae</taxon>
        <taxon>Leucocoprinus</taxon>
    </lineage>
</organism>
<evidence type="ECO:0000313" key="2">
    <source>
        <dbReference type="EMBL" id="KAF5353489.1"/>
    </source>
</evidence>
<dbReference type="Proteomes" id="UP000559027">
    <property type="component" value="Unassembled WGS sequence"/>
</dbReference>
<feature type="signal peptide" evidence="1">
    <location>
        <begin position="1"/>
        <end position="21"/>
    </location>
</feature>
<proteinExistence type="predicted"/>
<keyword evidence="3" id="KW-1185">Reference proteome</keyword>
<accession>A0A8H5FYC9</accession>
<evidence type="ECO:0008006" key="4">
    <source>
        <dbReference type="Google" id="ProtNLM"/>
    </source>
</evidence>
<dbReference type="EMBL" id="JAACJO010000010">
    <property type="protein sequence ID" value="KAF5353489.1"/>
    <property type="molecule type" value="Genomic_DNA"/>
</dbReference>
<dbReference type="OrthoDB" id="3263050at2759"/>
<reference evidence="2 3" key="1">
    <citation type="journal article" date="2020" name="ISME J.">
        <title>Uncovering the hidden diversity of litter-decomposition mechanisms in mushroom-forming fungi.</title>
        <authorList>
            <person name="Floudas D."/>
            <person name="Bentzer J."/>
            <person name="Ahren D."/>
            <person name="Johansson T."/>
            <person name="Persson P."/>
            <person name="Tunlid A."/>
        </authorList>
    </citation>
    <scope>NUCLEOTIDE SEQUENCE [LARGE SCALE GENOMIC DNA]</scope>
    <source>
        <strain evidence="2 3">CBS 146.42</strain>
    </source>
</reference>
<name>A0A8H5FYC9_9AGAR</name>
<sequence length="542" mass="61558">MSPVYGLVWLVFLFQHHTTMSSLDSIPQEVLEHIAFFAATSKFLGPPSDLVSLLASNRRVYTQLSIATNHHLYARIFAHKFDLKPALRRLGEEVLYPATISAELRQRFILLKRLRTRADAYQSKVGEGPQDTLNQLLLRSYVWLLENEEKNERQLREYGRLDCWLHEYWFNDDGASKAMHMIRDNKWPVGDQNTTLAMWLYWLLVKPDGHKPNDNALDVLGAFALAAHKYNIAVPSWTEFLPPSTTHTSSRITHFGQNFELTVLPVAIPAILSFLTLVNQPSSFGPLLQPSSPLKSVVRTKPSSEWDSEWARCQLLGQTEHDTFLTEAFKPGSTEGVWEGQFMYTEFTAYAALLGGAPPHVLQKSVIARHQQTWKLREYHLVTPDISSSDSGIDLDMDLNIVPLPAGDPLRSYFPNGTHIKEDREGITVLAPHRSGSIRYQRAPRNIPHPSKREEAKKVADVIIMGEGHSSWGQFNLIGRVRPCDGFMSLSKEYVDGDRGRWLYRGYLVGNTHGNLVGRWRDTLSPPDVPGYEGCYALSRRR</sequence>
<protein>
    <recommendedName>
        <fullName evidence="4">F-box domain-containing protein</fullName>
    </recommendedName>
</protein>
<keyword evidence="1" id="KW-0732">Signal</keyword>
<dbReference type="AlphaFoldDB" id="A0A8H5FYC9"/>
<evidence type="ECO:0000313" key="3">
    <source>
        <dbReference type="Proteomes" id="UP000559027"/>
    </source>
</evidence>
<feature type="chain" id="PRO_5034836519" description="F-box domain-containing protein" evidence="1">
    <location>
        <begin position="22"/>
        <end position="542"/>
    </location>
</feature>
<evidence type="ECO:0000256" key="1">
    <source>
        <dbReference type="SAM" id="SignalP"/>
    </source>
</evidence>